<accession>A0AAN9NQZ6</accession>
<dbReference type="AlphaFoldDB" id="A0AAN9NQZ6"/>
<dbReference type="Proteomes" id="UP001374584">
    <property type="component" value="Unassembled WGS sequence"/>
</dbReference>
<feature type="compositionally biased region" description="Basic and acidic residues" evidence="1">
    <location>
        <begin position="62"/>
        <end position="72"/>
    </location>
</feature>
<evidence type="ECO:0000256" key="1">
    <source>
        <dbReference type="SAM" id="MobiDB-lite"/>
    </source>
</evidence>
<dbReference type="EMBL" id="JAYMYR010000002">
    <property type="protein sequence ID" value="KAK7377745.1"/>
    <property type="molecule type" value="Genomic_DNA"/>
</dbReference>
<evidence type="ECO:0000313" key="2">
    <source>
        <dbReference type="EMBL" id="KAK7377745.1"/>
    </source>
</evidence>
<evidence type="ECO:0000313" key="3">
    <source>
        <dbReference type="Proteomes" id="UP001374584"/>
    </source>
</evidence>
<organism evidence="2 3">
    <name type="scientific">Phaseolus coccineus</name>
    <name type="common">Scarlet runner bean</name>
    <name type="synonym">Phaseolus multiflorus</name>
    <dbReference type="NCBI Taxonomy" id="3886"/>
    <lineage>
        <taxon>Eukaryota</taxon>
        <taxon>Viridiplantae</taxon>
        <taxon>Streptophyta</taxon>
        <taxon>Embryophyta</taxon>
        <taxon>Tracheophyta</taxon>
        <taxon>Spermatophyta</taxon>
        <taxon>Magnoliopsida</taxon>
        <taxon>eudicotyledons</taxon>
        <taxon>Gunneridae</taxon>
        <taxon>Pentapetalae</taxon>
        <taxon>rosids</taxon>
        <taxon>fabids</taxon>
        <taxon>Fabales</taxon>
        <taxon>Fabaceae</taxon>
        <taxon>Papilionoideae</taxon>
        <taxon>50 kb inversion clade</taxon>
        <taxon>NPAAA clade</taxon>
        <taxon>indigoferoid/millettioid clade</taxon>
        <taxon>Phaseoleae</taxon>
        <taxon>Phaseolus</taxon>
    </lineage>
</organism>
<name>A0AAN9NQZ6_PHACN</name>
<proteinExistence type="predicted"/>
<comment type="caution">
    <text evidence="2">The sequence shown here is derived from an EMBL/GenBank/DDBJ whole genome shotgun (WGS) entry which is preliminary data.</text>
</comment>
<gene>
    <name evidence="2" type="ORF">VNO80_03177</name>
</gene>
<keyword evidence="3" id="KW-1185">Reference proteome</keyword>
<feature type="region of interest" description="Disordered" evidence="1">
    <location>
        <begin position="42"/>
        <end position="79"/>
    </location>
</feature>
<protein>
    <submittedName>
        <fullName evidence="2">Uncharacterized protein</fullName>
    </submittedName>
</protein>
<reference evidence="2 3" key="1">
    <citation type="submission" date="2024-01" db="EMBL/GenBank/DDBJ databases">
        <title>The genomes of 5 underutilized Papilionoideae crops provide insights into root nodulation and disease resistanc.</title>
        <authorList>
            <person name="Jiang F."/>
        </authorList>
    </citation>
    <scope>NUCLEOTIDE SEQUENCE [LARGE SCALE GENOMIC DNA]</scope>
    <source>
        <strain evidence="2">JINMINGXINNONG_FW02</strain>
        <tissue evidence="2">Leaves</tissue>
    </source>
</reference>
<sequence>MELPWILPGPFNESLIRNRPKTFGDIRRRAVTHIVAEGELTEKCESMAPSRSRGPNRPQPMRLHEASTEKRTQGKQKPY</sequence>